<dbReference type="GO" id="GO:0005634">
    <property type="term" value="C:nucleus"/>
    <property type="evidence" value="ECO:0007669"/>
    <property type="project" value="TreeGrafter"/>
</dbReference>
<feature type="domain" description="Association with the SNF1 complex (ASC)" evidence="4">
    <location>
        <begin position="296"/>
        <end position="417"/>
    </location>
</feature>
<evidence type="ECO:0000313" key="5">
    <source>
        <dbReference type="EMBL" id="ODQ60214.1"/>
    </source>
</evidence>
<dbReference type="EMBL" id="KV454210">
    <property type="protein sequence ID" value="ODQ60214.1"/>
    <property type="molecule type" value="Genomic_DNA"/>
</dbReference>
<comment type="similarity">
    <text evidence="1">Belongs to the 5'-AMP-activated protein kinase beta subunit family.</text>
</comment>
<accession>A0A1E3P4S3</accession>
<feature type="region of interest" description="Disordered" evidence="3">
    <location>
        <begin position="269"/>
        <end position="296"/>
    </location>
</feature>
<evidence type="ECO:0000259" key="4">
    <source>
        <dbReference type="SMART" id="SM01010"/>
    </source>
</evidence>
<dbReference type="CDD" id="cd02859">
    <property type="entry name" value="E_set_AMPKbeta_like_N"/>
    <property type="match status" value="1"/>
</dbReference>
<dbReference type="PANTHER" id="PTHR10343:SF87">
    <property type="entry name" value="SNF1 PROTEIN KINASE SUBUNIT BETA-1"/>
    <property type="match status" value="1"/>
</dbReference>
<dbReference type="GeneID" id="30200682"/>
<dbReference type="InterPro" id="IPR013783">
    <property type="entry name" value="Ig-like_fold"/>
</dbReference>
<dbReference type="SUPFAM" id="SSF81296">
    <property type="entry name" value="E set domains"/>
    <property type="match status" value="1"/>
</dbReference>
<sequence>MGNNASSIPNNIRRKSSVSRGHQRTSSSEGHGGNKSSHQHSEYLSPRQSHQLPINTDKGYPPPYKPKAIVSPNVFIDHLADNDYFGKIDAGGGATGVGDFGSDVERKGSIGGGEISEVLTSGSYDDDYDIDEDLINKDGVGVSKEQRESNEYKNVLIKYVNYEDTTGSSDHGIGSTQVYLITSFNNWSKKLKLERDFDGVYKIMITLPLGIYKVKFLVNNEIKYSEDLPIATDKSGNVVNWFEVDDIEGSEEVFEAGVIEQHKISNNKRKSSTSFLHTQQQQDPKSTSQFSLDQPNLKNNETYSQEIPEIFHQSDEILPVDEEFLHKNPIPELPVYLNNNILNKHFNTHHYNQSSDTAQLQNNQKRKISSSGLNSHIIPHVNLNHLLTSNIKNNVLSVACTTRYSGKFITQIMYSPSE</sequence>
<name>A0A1E3P4S3_WICAA</name>
<feature type="region of interest" description="Disordered" evidence="3">
    <location>
        <begin position="1"/>
        <end position="65"/>
    </location>
</feature>
<proteinExistence type="inferred from homology"/>
<evidence type="ECO:0000256" key="2">
    <source>
        <dbReference type="ARBA" id="ARBA00022553"/>
    </source>
</evidence>
<dbReference type="Pfam" id="PF04739">
    <property type="entry name" value="AMPKBI"/>
    <property type="match status" value="1"/>
</dbReference>
<dbReference type="AlphaFoldDB" id="A0A1E3P4S3"/>
<evidence type="ECO:0000256" key="3">
    <source>
        <dbReference type="SAM" id="MobiDB-lite"/>
    </source>
</evidence>
<dbReference type="InterPro" id="IPR014756">
    <property type="entry name" value="Ig_E-set"/>
</dbReference>
<feature type="compositionally biased region" description="Basic residues" evidence="3">
    <location>
        <begin position="12"/>
        <end position="23"/>
    </location>
</feature>
<evidence type="ECO:0000313" key="6">
    <source>
        <dbReference type="Proteomes" id="UP000094112"/>
    </source>
</evidence>
<reference evidence="5 6" key="1">
    <citation type="journal article" date="2016" name="Proc. Natl. Acad. Sci. U.S.A.">
        <title>Comparative genomics of biotechnologically important yeasts.</title>
        <authorList>
            <person name="Riley R."/>
            <person name="Haridas S."/>
            <person name="Wolfe K.H."/>
            <person name="Lopes M.R."/>
            <person name="Hittinger C.T."/>
            <person name="Goeker M."/>
            <person name="Salamov A.A."/>
            <person name="Wisecaver J.H."/>
            <person name="Long T.M."/>
            <person name="Calvey C.H."/>
            <person name="Aerts A.L."/>
            <person name="Barry K.W."/>
            <person name="Choi C."/>
            <person name="Clum A."/>
            <person name="Coughlan A.Y."/>
            <person name="Deshpande S."/>
            <person name="Douglass A.P."/>
            <person name="Hanson S.J."/>
            <person name="Klenk H.-P."/>
            <person name="LaButti K.M."/>
            <person name="Lapidus A."/>
            <person name="Lindquist E.A."/>
            <person name="Lipzen A.M."/>
            <person name="Meier-Kolthoff J.P."/>
            <person name="Ohm R.A."/>
            <person name="Otillar R.P."/>
            <person name="Pangilinan J.L."/>
            <person name="Peng Y."/>
            <person name="Rokas A."/>
            <person name="Rosa C.A."/>
            <person name="Scheuner C."/>
            <person name="Sibirny A.A."/>
            <person name="Slot J.C."/>
            <person name="Stielow J.B."/>
            <person name="Sun H."/>
            <person name="Kurtzman C.P."/>
            <person name="Blackwell M."/>
            <person name="Grigoriev I.V."/>
            <person name="Jeffries T.W."/>
        </authorList>
    </citation>
    <scope>NUCLEOTIDE SEQUENCE [LARGE SCALE GENOMIC DNA]</scope>
    <source>
        <strain evidence="6">ATCC 58044 / CBS 1984 / NCYC 433 / NRRL Y-366-8</strain>
    </source>
</reference>
<dbReference type="InterPro" id="IPR006828">
    <property type="entry name" value="ASC_dom"/>
</dbReference>
<dbReference type="RefSeq" id="XP_019039421.1">
    <property type="nucleotide sequence ID" value="XM_019183436.1"/>
</dbReference>
<dbReference type="GO" id="GO:0007165">
    <property type="term" value="P:signal transduction"/>
    <property type="evidence" value="ECO:0007669"/>
    <property type="project" value="TreeGrafter"/>
</dbReference>
<dbReference type="GO" id="GO:0031588">
    <property type="term" value="C:nucleotide-activated protein kinase complex"/>
    <property type="evidence" value="ECO:0007669"/>
    <property type="project" value="TreeGrafter"/>
</dbReference>
<feature type="compositionally biased region" description="Polar residues" evidence="3">
    <location>
        <begin position="272"/>
        <end position="296"/>
    </location>
</feature>
<dbReference type="STRING" id="683960.A0A1E3P4S3"/>
<gene>
    <name evidence="5" type="ORF">WICANDRAFT_62779</name>
</gene>
<dbReference type="Proteomes" id="UP000094112">
    <property type="component" value="Unassembled WGS sequence"/>
</dbReference>
<feature type="compositionally biased region" description="Polar residues" evidence="3">
    <location>
        <begin position="1"/>
        <end position="10"/>
    </location>
</feature>
<dbReference type="InterPro" id="IPR050827">
    <property type="entry name" value="CRP1_MDG1_kinase"/>
</dbReference>
<dbReference type="Gene3D" id="6.20.250.60">
    <property type="match status" value="1"/>
</dbReference>
<keyword evidence="6" id="KW-1185">Reference proteome</keyword>
<dbReference type="GO" id="GO:0019901">
    <property type="term" value="F:protein kinase binding"/>
    <property type="evidence" value="ECO:0007669"/>
    <property type="project" value="TreeGrafter"/>
</dbReference>
<dbReference type="Gene3D" id="2.60.40.10">
    <property type="entry name" value="Immunoglobulins"/>
    <property type="match status" value="1"/>
</dbReference>
<keyword evidence="2" id="KW-0597">Phosphoprotein</keyword>
<dbReference type="Pfam" id="PF16561">
    <property type="entry name" value="AMPK1_CBM"/>
    <property type="match status" value="1"/>
</dbReference>
<dbReference type="SUPFAM" id="SSF160219">
    <property type="entry name" value="AMPKBI-like"/>
    <property type="match status" value="1"/>
</dbReference>
<dbReference type="InterPro" id="IPR032640">
    <property type="entry name" value="AMPK1_CBM"/>
</dbReference>
<dbReference type="SMART" id="SM01010">
    <property type="entry name" value="AMPKBI"/>
    <property type="match status" value="1"/>
</dbReference>
<dbReference type="PANTHER" id="PTHR10343">
    <property type="entry name" value="5'-AMP-ACTIVATED PROTEIN KINASE , BETA SUBUNIT"/>
    <property type="match status" value="1"/>
</dbReference>
<protein>
    <submittedName>
        <fullName evidence="5">Carbohydrate-binding module family 48 protein</fullName>
    </submittedName>
</protein>
<dbReference type="OrthoDB" id="531008at2759"/>
<dbReference type="InterPro" id="IPR037256">
    <property type="entry name" value="ASC_dom_sf"/>
</dbReference>
<organism evidence="5 6">
    <name type="scientific">Wickerhamomyces anomalus (strain ATCC 58044 / CBS 1984 / NCYC 433 / NRRL Y-366-8)</name>
    <name type="common">Yeast</name>
    <name type="synonym">Hansenula anomala</name>
    <dbReference type="NCBI Taxonomy" id="683960"/>
    <lineage>
        <taxon>Eukaryota</taxon>
        <taxon>Fungi</taxon>
        <taxon>Dikarya</taxon>
        <taxon>Ascomycota</taxon>
        <taxon>Saccharomycotina</taxon>
        <taxon>Saccharomycetes</taxon>
        <taxon>Phaffomycetales</taxon>
        <taxon>Wickerhamomycetaceae</taxon>
        <taxon>Wickerhamomyces</taxon>
    </lineage>
</organism>
<dbReference type="GO" id="GO:0005737">
    <property type="term" value="C:cytoplasm"/>
    <property type="evidence" value="ECO:0007669"/>
    <property type="project" value="TreeGrafter"/>
</dbReference>
<evidence type="ECO:0000256" key="1">
    <source>
        <dbReference type="ARBA" id="ARBA00010926"/>
    </source>
</evidence>